<dbReference type="SMART" id="SM01130">
    <property type="entry name" value="DHDPS"/>
    <property type="match status" value="1"/>
</dbReference>
<name>C7MNH1_CRYCD</name>
<keyword evidence="6 12" id="KW-0028">Amino-acid biosynthesis</keyword>
<dbReference type="EMBL" id="CP001682">
    <property type="protein sequence ID" value="ACU94461.1"/>
    <property type="molecule type" value="Genomic_DNA"/>
</dbReference>
<dbReference type="KEGG" id="ccu:Ccur_07550"/>
<organism evidence="16 17">
    <name type="scientific">Cryptobacterium curtum (strain ATCC 700683 / DSM 15641 / CCUG 43107 / 12-3)</name>
    <dbReference type="NCBI Taxonomy" id="469378"/>
    <lineage>
        <taxon>Bacteria</taxon>
        <taxon>Bacillati</taxon>
        <taxon>Actinomycetota</taxon>
        <taxon>Coriobacteriia</taxon>
        <taxon>Eggerthellales</taxon>
        <taxon>Eggerthellaceae</taxon>
        <taxon>Cryptobacterium</taxon>
    </lineage>
</organism>
<dbReference type="PANTHER" id="PTHR12128">
    <property type="entry name" value="DIHYDRODIPICOLINATE SYNTHASE"/>
    <property type="match status" value="1"/>
</dbReference>
<evidence type="ECO:0000256" key="1">
    <source>
        <dbReference type="ARBA" id="ARBA00003294"/>
    </source>
</evidence>
<dbReference type="PANTHER" id="PTHR12128:SF66">
    <property type="entry name" value="4-HYDROXY-2-OXOGLUTARATE ALDOLASE, MITOCHONDRIAL"/>
    <property type="match status" value="1"/>
</dbReference>
<evidence type="ECO:0000256" key="9">
    <source>
        <dbReference type="ARBA" id="ARBA00023239"/>
    </source>
</evidence>
<dbReference type="InterPro" id="IPR002220">
    <property type="entry name" value="DapA-like"/>
</dbReference>
<keyword evidence="8 12" id="KW-0457">Lysine biosynthesis</keyword>
<dbReference type="STRING" id="469378.Ccur_07550"/>
<keyword evidence="7 12" id="KW-0220">Diaminopimelate biosynthesis</keyword>
<comment type="subcellular location">
    <subcellularLocation>
        <location evidence="12">Cytoplasm</location>
    </subcellularLocation>
</comment>
<keyword evidence="17" id="KW-1185">Reference proteome</keyword>
<evidence type="ECO:0000256" key="3">
    <source>
        <dbReference type="ARBA" id="ARBA00007592"/>
    </source>
</evidence>
<dbReference type="PIRSF" id="PIRSF001365">
    <property type="entry name" value="DHDPS"/>
    <property type="match status" value="1"/>
</dbReference>
<comment type="function">
    <text evidence="1 12">Catalyzes the condensation of (S)-aspartate-beta-semialdehyde [(S)-ASA] and pyruvate to 4-hydroxy-tetrahydrodipicolinate (HTPA).</text>
</comment>
<dbReference type="SUPFAM" id="SSF51569">
    <property type="entry name" value="Aldolase"/>
    <property type="match status" value="1"/>
</dbReference>
<dbReference type="EC" id="4.3.3.7" evidence="4 12"/>
<evidence type="ECO:0000256" key="10">
    <source>
        <dbReference type="ARBA" id="ARBA00023270"/>
    </source>
</evidence>
<dbReference type="HOGENOM" id="CLU_049343_7_1_11"/>
<feature type="site" description="Part of a proton relay during catalysis" evidence="12">
    <location>
        <position position="114"/>
    </location>
</feature>
<evidence type="ECO:0000256" key="6">
    <source>
        <dbReference type="ARBA" id="ARBA00022605"/>
    </source>
</evidence>
<evidence type="ECO:0000256" key="15">
    <source>
        <dbReference type="PIRSR" id="PIRSR001365-2"/>
    </source>
</evidence>
<evidence type="ECO:0000256" key="14">
    <source>
        <dbReference type="PIRSR" id="PIRSR001365-1"/>
    </source>
</evidence>
<comment type="catalytic activity">
    <reaction evidence="11 12">
        <text>L-aspartate 4-semialdehyde + pyruvate = (2S,4S)-4-hydroxy-2,3,4,5-tetrahydrodipicolinate + H2O + H(+)</text>
        <dbReference type="Rhea" id="RHEA:34171"/>
        <dbReference type="ChEBI" id="CHEBI:15361"/>
        <dbReference type="ChEBI" id="CHEBI:15377"/>
        <dbReference type="ChEBI" id="CHEBI:15378"/>
        <dbReference type="ChEBI" id="CHEBI:67139"/>
        <dbReference type="ChEBI" id="CHEBI:537519"/>
        <dbReference type="EC" id="4.3.3.7"/>
    </reaction>
</comment>
<comment type="subunit">
    <text evidence="12">Homotetramer; dimer of dimers.</text>
</comment>
<dbReference type="GO" id="GO:0008840">
    <property type="term" value="F:4-hydroxy-tetrahydrodipicolinate synthase activity"/>
    <property type="evidence" value="ECO:0007669"/>
    <property type="project" value="UniProtKB-UniRule"/>
</dbReference>
<evidence type="ECO:0000313" key="17">
    <source>
        <dbReference type="Proteomes" id="UP000000954"/>
    </source>
</evidence>
<evidence type="ECO:0000256" key="13">
    <source>
        <dbReference type="PIRNR" id="PIRNR001365"/>
    </source>
</evidence>
<feature type="binding site" evidence="12 15">
    <location>
        <position position="211"/>
    </location>
    <ligand>
        <name>pyruvate</name>
        <dbReference type="ChEBI" id="CHEBI:15361"/>
    </ligand>
</feature>
<dbReference type="InterPro" id="IPR013785">
    <property type="entry name" value="Aldolase_TIM"/>
</dbReference>
<evidence type="ECO:0000256" key="7">
    <source>
        <dbReference type="ARBA" id="ARBA00022915"/>
    </source>
</evidence>
<accession>C7MNH1</accession>
<keyword evidence="5 12" id="KW-0963">Cytoplasm</keyword>
<evidence type="ECO:0000256" key="8">
    <source>
        <dbReference type="ARBA" id="ARBA00023154"/>
    </source>
</evidence>
<dbReference type="GO" id="GO:0009089">
    <property type="term" value="P:lysine biosynthetic process via diaminopimelate"/>
    <property type="evidence" value="ECO:0007669"/>
    <property type="project" value="UniProtKB-UniRule"/>
</dbReference>
<comment type="caution">
    <text evidence="12">Was originally thought to be a dihydrodipicolinate synthase (DHDPS), catalyzing the condensation of (S)-aspartate-beta-semialdehyde [(S)-ASA] and pyruvate to dihydrodipicolinate (DHDP). However, it was shown in E.coli that the product of the enzymatic reaction is not dihydrodipicolinate but in fact (4S)-4-hydroxy-2,3,4,5-tetrahydro-(2S)-dipicolinic acid (HTPA), and that the consecutive dehydration reaction leading to DHDP is not spontaneous but catalyzed by DapB.</text>
</comment>
<protein>
    <recommendedName>
        <fullName evidence="4 12">4-hydroxy-tetrahydrodipicolinate synthase</fullName>
        <shortName evidence="12">HTPA synthase</shortName>
        <ecNumber evidence="4 12">4.3.3.7</ecNumber>
    </recommendedName>
</protein>
<reference evidence="16 17" key="1">
    <citation type="journal article" date="2009" name="Stand. Genomic Sci.">
        <title>Complete genome sequence of Cryptobacterium curtum type strain (12-3).</title>
        <authorList>
            <person name="Mavrommatis K."/>
            <person name="Pukall R."/>
            <person name="Rohde C."/>
            <person name="Chen F."/>
            <person name="Sims D."/>
            <person name="Brettin T."/>
            <person name="Kuske C."/>
            <person name="Detter J.C."/>
            <person name="Han C."/>
            <person name="Lapidus A."/>
            <person name="Copeland A."/>
            <person name="Glavina Del Rio T."/>
            <person name="Nolan M."/>
            <person name="Lucas S."/>
            <person name="Tice H."/>
            <person name="Cheng J.F."/>
            <person name="Bruce D."/>
            <person name="Goodwin L."/>
            <person name="Pitluck S."/>
            <person name="Ovchinnikova G."/>
            <person name="Pati A."/>
            <person name="Ivanova N."/>
            <person name="Chen A."/>
            <person name="Palaniappan K."/>
            <person name="Chain P."/>
            <person name="D'haeseleer P."/>
            <person name="Goker M."/>
            <person name="Bristow J."/>
            <person name="Eisen J.A."/>
            <person name="Markowitz V."/>
            <person name="Hugenholtz P."/>
            <person name="Rohde M."/>
            <person name="Klenk H.P."/>
            <person name="Kyrpides N.C."/>
        </authorList>
    </citation>
    <scope>NUCLEOTIDE SEQUENCE [LARGE SCALE GENOMIC DNA]</scope>
    <source>
        <strain evidence="17">ATCC 700683 / DSM 15641 / 12-3</strain>
    </source>
</reference>
<feature type="active site" description="Proton donor/acceptor" evidence="12 14">
    <location>
        <position position="140"/>
    </location>
</feature>
<dbReference type="InterPro" id="IPR005263">
    <property type="entry name" value="DapA"/>
</dbReference>
<feature type="binding site" evidence="12 15">
    <location>
        <position position="52"/>
    </location>
    <ligand>
        <name>pyruvate</name>
        <dbReference type="ChEBI" id="CHEBI:15361"/>
    </ligand>
</feature>
<comment type="pathway">
    <text evidence="2 12">Amino-acid biosynthesis; L-lysine biosynthesis via DAP pathway; (S)-tetrahydrodipicolinate from L-aspartate: step 3/4.</text>
</comment>
<comment type="similarity">
    <text evidence="3 12 13">Belongs to the DapA family.</text>
</comment>
<dbReference type="Proteomes" id="UP000000954">
    <property type="component" value="Chromosome"/>
</dbReference>
<evidence type="ECO:0000256" key="5">
    <source>
        <dbReference type="ARBA" id="ARBA00022490"/>
    </source>
</evidence>
<dbReference type="Pfam" id="PF00701">
    <property type="entry name" value="DHDPS"/>
    <property type="match status" value="1"/>
</dbReference>
<evidence type="ECO:0000256" key="2">
    <source>
        <dbReference type="ARBA" id="ARBA00005120"/>
    </source>
</evidence>
<dbReference type="CDD" id="cd00950">
    <property type="entry name" value="DHDPS"/>
    <property type="match status" value="1"/>
</dbReference>
<dbReference type="NCBIfam" id="TIGR00674">
    <property type="entry name" value="dapA"/>
    <property type="match status" value="1"/>
</dbReference>
<feature type="site" description="Part of a proton relay during catalysis" evidence="12">
    <location>
        <position position="51"/>
    </location>
</feature>
<dbReference type="GO" id="GO:0019877">
    <property type="term" value="P:diaminopimelate biosynthetic process"/>
    <property type="evidence" value="ECO:0007669"/>
    <property type="project" value="UniProtKB-UniRule"/>
</dbReference>
<dbReference type="AlphaFoldDB" id="C7MNH1"/>
<dbReference type="OrthoDB" id="9782828at2"/>
<evidence type="ECO:0000256" key="4">
    <source>
        <dbReference type="ARBA" id="ARBA00012086"/>
    </source>
</evidence>
<feature type="active site" description="Schiff-base intermediate with substrate" evidence="12 14">
    <location>
        <position position="169"/>
    </location>
</feature>
<keyword evidence="9 12" id="KW-0456">Lyase</keyword>
<dbReference type="Gene3D" id="3.20.20.70">
    <property type="entry name" value="Aldolase class I"/>
    <property type="match status" value="1"/>
</dbReference>
<proteinExistence type="inferred from homology"/>
<dbReference type="UniPathway" id="UPA00034">
    <property type="reaction ID" value="UER00017"/>
</dbReference>
<dbReference type="RefSeq" id="WP_012803149.1">
    <property type="nucleotide sequence ID" value="NC_013170.1"/>
</dbReference>
<dbReference type="eggNOG" id="COG0329">
    <property type="taxonomic scope" value="Bacteria"/>
</dbReference>
<keyword evidence="10 12" id="KW-0704">Schiff base</keyword>
<evidence type="ECO:0000256" key="11">
    <source>
        <dbReference type="ARBA" id="ARBA00047836"/>
    </source>
</evidence>
<dbReference type="PRINTS" id="PR00146">
    <property type="entry name" value="DHPICSNTHASE"/>
</dbReference>
<gene>
    <name evidence="12" type="primary">dapA</name>
    <name evidence="16" type="ordered locus">Ccur_07550</name>
</gene>
<sequence length="300" mass="31705">MSQSTQPLFGRLIPAMVTPFDDELHVDIAQTRALARRLVDGGCDSLLIFGTTGEGPTVCADAKIDVLGALVADQSLTVPIIANVGNNCTADTIAFARRAEEVGVDGLMAVVPYYNKPPQTGLFAHFSALANAVDLPIILYNIPGRCGINMEAETTLALAREHHNIVAVKEASGDLEQIAQIAADAPDYFTVYSGDDALTVDVMKCGGAGVISTIANVTPARMKKIVEYAAQGLWTEAVAENENLLPLMRGLFATSNPILVKEALNLSGFNVGGVRLPLLRATREESAALAQVMRSVGLSV</sequence>
<evidence type="ECO:0000256" key="12">
    <source>
        <dbReference type="HAMAP-Rule" id="MF_00418"/>
    </source>
</evidence>
<evidence type="ECO:0000313" key="16">
    <source>
        <dbReference type="EMBL" id="ACU94461.1"/>
    </source>
</evidence>
<dbReference type="GO" id="GO:0005829">
    <property type="term" value="C:cytosol"/>
    <property type="evidence" value="ECO:0007669"/>
    <property type="project" value="TreeGrafter"/>
</dbReference>
<dbReference type="HAMAP" id="MF_00418">
    <property type="entry name" value="DapA"/>
    <property type="match status" value="1"/>
</dbReference>